<proteinExistence type="predicted"/>
<organism evidence="1 2">
    <name type="scientific">Streptomyces phage YDN12</name>
    <dbReference type="NCBI Taxonomy" id="1636183"/>
    <lineage>
        <taxon>Viruses</taxon>
        <taxon>Duplodnaviria</taxon>
        <taxon>Heunggongvirae</taxon>
        <taxon>Uroviricota</taxon>
        <taxon>Caudoviricetes</taxon>
        <taxon>Woodruffvirus</taxon>
        <taxon>Woodruffvirus YDN12</taxon>
    </lineage>
</organism>
<name>A0A0E3M133_9CAUD</name>
<dbReference type="Proteomes" id="UP000033007">
    <property type="component" value="Segment"/>
</dbReference>
<evidence type="ECO:0000313" key="2">
    <source>
        <dbReference type="Proteomes" id="UP000033007"/>
    </source>
</evidence>
<dbReference type="RefSeq" id="YP_009215351.1">
    <property type="nucleotide sequence ID" value="NC_028974.1"/>
</dbReference>
<dbReference type="OrthoDB" id="34763at10239"/>
<dbReference type="KEGG" id="vg:26641677"/>
<reference evidence="1 2" key="1">
    <citation type="submission" date="2015-03" db="EMBL/GenBank/DDBJ databases">
        <authorList>
            <person name="Djamen P.Y."/>
            <person name="Nguyen L."/>
            <person name="Gibbs Z.A."/>
            <person name="Donegan-Quick R."/>
            <person name="Visi D.K."/>
            <person name="Allen M.S."/>
            <person name="Hughes L.E."/>
            <person name="Bradley K.W."/>
            <person name="Asai D.J."/>
            <person name="Bowman C.A."/>
            <person name="Russell D.A."/>
            <person name="Pope W.H."/>
            <person name="Jacobs-Sera D."/>
            <person name="Hendrix R.W."/>
            <person name="Hatfull G.F."/>
        </authorList>
    </citation>
    <scope>NUCLEOTIDE SEQUENCE [LARGE SCALE GENOMIC DNA]</scope>
</reference>
<keyword evidence="2" id="KW-1185">Reference proteome</keyword>
<evidence type="ECO:0000313" key="1">
    <source>
        <dbReference type="EMBL" id="AKA61716.1"/>
    </source>
</evidence>
<gene>
    <name evidence="1" type="ORF">SEA_YDN12_49</name>
</gene>
<dbReference type="EMBL" id="KP876465">
    <property type="protein sequence ID" value="AKA61716.1"/>
    <property type="molecule type" value="Genomic_DNA"/>
</dbReference>
<sequence>MLQPTATKGSTMKKNHAAELKGLIEAAEANGWTYIGNNTVRRLAEHQTPEFAQKHGWWTGSTYASLEFLSFVFPLINGRAPKVVYGTNNTPWTARNDRSISYRRAVELLAQPLHLSEVHDH</sequence>
<dbReference type="GeneID" id="26641677"/>
<protein>
    <submittedName>
        <fullName evidence="1">Uncharacterized protein</fullName>
    </submittedName>
</protein>
<accession>A0A0E3M133</accession>